<feature type="domain" description="PKD" evidence="11">
    <location>
        <begin position="258"/>
        <end position="348"/>
    </location>
</feature>
<feature type="domain" description="PKD" evidence="11">
    <location>
        <begin position="196"/>
        <end position="253"/>
    </location>
</feature>
<dbReference type="CDD" id="cd00146">
    <property type="entry name" value="PKD"/>
    <property type="match status" value="2"/>
</dbReference>
<dbReference type="InterPro" id="IPR013783">
    <property type="entry name" value="Ig-like_fold"/>
</dbReference>
<dbReference type="EMBL" id="JBHMDG010000040">
    <property type="protein sequence ID" value="MFB9315716.1"/>
    <property type="molecule type" value="Genomic_DNA"/>
</dbReference>
<accession>A0ABV5KG55</accession>
<dbReference type="PANTHER" id="PTHR46730:SF1">
    <property type="entry name" value="PLAT DOMAIN-CONTAINING PROTEIN"/>
    <property type="match status" value="1"/>
</dbReference>
<comment type="subcellular location">
    <subcellularLocation>
        <location evidence="1">Membrane</location>
        <topology evidence="1">Multi-pass membrane protein</topology>
    </subcellularLocation>
</comment>
<dbReference type="RefSeq" id="WP_140011787.1">
    <property type="nucleotide sequence ID" value="NZ_JBHMDG010000040.1"/>
</dbReference>
<evidence type="ECO:0000256" key="10">
    <source>
        <dbReference type="SAM" id="Phobius"/>
    </source>
</evidence>
<evidence type="ECO:0000256" key="5">
    <source>
        <dbReference type="ARBA" id="ARBA00022737"/>
    </source>
</evidence>
<dbReference type="SUPFAM" id="SSF49299">
    <property type="entry name" value="PKD domain"/>
    <property type="match status" value="3"/>
</dbReference>
<gene>
    <name evidence="12" type="ORF">ACFFRI_21915</name>
</gene>
<dbReference type="SUPFAM" id="SSF49503">
    <property type="entry name" value="Cupredoxins"/>
    <property type="match status" value="1"/>
</dbReference>
<keyword evidence="6 10" id="KW-1133">Transmembrane helix</keyword>
<dbReference type="Gene3D" id="2.60.40.420">
    <property type="entry name" value="Cupredoxins - blue copper proteins"/>
    <property type="match status" value="1"/>
</dbReference>
<dbReference type="PANTHER" id="PTHR46730">
    <property type="entry name" value="POLYCYSTIN-1"/>
    <property type="match status" value="1"/>
</dbReference>
<dbReference type="InterPro" id="IPR008972">
    <property type="entry name" value="Cupredoxin"/>
</dbReference>
<evidence type="ECO:0000256" key="6">
    <source>
        <dbReference type="ARBA" id="ARBA00022989"/>
    </source>
</evidence>
<comment type="similarity">
    <text evidence="2">Belongs to the Cu-Zn superoxide dismutase family.</text>
</comment>
<evidence type="ECO:0000256" key="9">
    <source>
        <dbReference type="SAM" id="MobiDB-lite"/>
    </source>
</evidence>
<feature type="compositionally biased region" description="Polar residues" evidence="9">
    <location>
        <begin position="569"/>
        <end position="597"/>
    </location>
</feature>
<evidence type="ECO:0000256" key="7">
    <source>
        <dbReference type="ARBA" id="ARBA00023008"/>
    </source>
</evidence>
<dbReference type="Pfam" id="PF18911">
    <property type="entry name" value="PKD_4"/>
    <property type="match status" value="3"/>
</dbReference>
<dbReference type="PROSITE" id="PS50093">
    <property type="entry name" value="PKD"/>
    <property type="match status" value="3"/>
</dbReference>
<evidence type="ECO:0000256" key="8">
    <source>
        <dbReference type="ARBA" id="ARBA00023136"/>
    </source>
</evidence>
<keyword evidence="7" id="KW-0186">Copper</keyword>
<dbReference type="Pfam" id="PF00127">
    <property type="entry name" value="Copper-bind"/>
    <property type="match status" value="1"/>
</dbReference>
<dbReference type="InterPro" id="IPR000923">
    <property type="entry name" value="BlueCu_1"/>
</dbReference>
<dbReference type="InterPro" id="IPR035986">
    <property type="entry name" value="PKD_dom_sf"/>
</dbReference>
<sequence length="746" mass="78825">MPHISEIPGDVRPRAPRPAPAALRLVAACLATLVLAVVAVAQPTASAGATVATAVIPAQARTWVVDAVDSATNNLWVSADTGTSTVTVSVGDTVEWQFDQATMSHDLTSIDSSDAWDPRLQDYRDPGGAPIRYTFTEPGTYDYWCSIHGGTMRGTVVVRANRAPTANPFVGDSTGNKTGPAPFAAHFEARATDPDGDPLTYEWDFGYADDDSDRSTAAHGHHTYAAPGRYPVSLRVSDGRGGVYSQSYQITVTGGVDPVVTASADKTTGPAPLSVVFYGRAEDEQGDADLTYEWDFGDPTTELDQAASPRGGYTYEQPGTYTATLTVTDPQGHQGTDTVTVVATGVPAAPRLGVAVTATPSTGVAPLPVDLTTAVTNASTTGGTVRPFADGVTTYPGLTGTAEMVRGADHTMTSLAVSGLEPNAAHMVHVHEQACGDANAGAHFRFDETQPYGQDNEIWLPFTTDAQGDGEPMVHSSRRAGPKAVAIVIHDPDNPAKRIGCVDLVPTGLAYAWTFGDGTTGTGAAPQHTYAEGGTFDGSVTVTDPVTDQEATDTFQVVVTPGEDPDTEAPQTRVTAGPSSVTRSRNASLRWSSTEPGSTFECRVDSAAYEPCGAGLSLRDLRDGAHRVSVRAVDAAGNRDATPAVRTWRVDTRGPSISLVGHQPSTRDRTPTVRATVRDVGSELTRGRLTLRVDGVVRAIRYDARTDLMTWTSWTSLSIGRHTLRLDAVDPVGNRTVKQWTVLVRH</sequence>
<comment type="caution">
    <text evidence="12">The sequence shown here is derived from an EMBL/GenBank/DDBJ whole genome shotgun (WGS) entry which is preliminary data.</text>
</comment>
<dbReference type="Proteomes" id="UP001589750">
    <property type="component" value="Unassembled WGS sequence"/>
</dbReference>
<reference evidence="12 13" key="1">
    <citation type="submission" date="2024-09" db="EMBL/GenBank/DDBJ databases">
        <authorList>
            <person name="Sun Q."/>
            <person name="Mori K."/>
        </authorList>
    </citation>
    <scope>NUCLEOTIDE SEQUENCE [LARGE SCALE GENOMIC DNA]</scope>
    <source>
        <strain evidence="12 13">JCM 9626</strain>
    </source>
</reference>
<evidence type="ECO:0000259" key="11">
    <source>
        <dbReference type="PROSITE" id="PS50093"/>
    </source>
</evidence>
<evidence type="ECO:0000313" key="13">
    <source>
        <dbReference type="Proteomes" id="UP001589750"/>
    </source>
</evidence>
<evidence type="ECO:0000256" key="3">
    <source>
        <dbReference type="ARBA" id="ARBA00022692"/>
    </source>
</evidence>
<keyword evidence="8 10" id="KW-0472">Membrane</keyword>
<dbReference type="InterPro" id="IPR022409">
    <property type="entry name" value="PKD/Chitinase_dom"/>
</dbReference>
<dbReference type="SUPFAM" id="SSF49329">
    <property type="entry name" value="Cu,Zn superoxide dismutase-like"/>
    <property type="match status" value="1"/>
</dbReference>
<dbReference type="InterPro" id="IPR000601">
    <property type="entry name" value="PKD_dom"/>
</dbReference>
<evidence type="ECO:0000256" key="1">
    <source>
        <dbReference type="ARBA" id="ARBA00004141"/>
    </source>
</evidence>
<dbReference type="Gene3D" id="2.60.40.10">
    <property type="entry name" value="Immunoglobulins"/>
    <property type="match status" value="3"/>
</dbReference>
<keyword evidence="5" id="KW-0677">Repeat</keyword>
<feature type="domain" description="PKD" evidence="11">
    <location>
        <begin position="506"/>
        <end position="564"/>
    </location>
</feature>
<proteinExistence type="inferred from homology"/>
<dbReference type="InterPro" id="IPR036423">
    <property type="entry name" value="SOD-like_Cu/Zn_dom_sf"/>
</dbReference>
<feature type="region of interest" description="Disordered" evidence="9">
    <location>
        <begin position="561"/>
        <end position="597"/>
    </location>
</feature>
<name>A0ABV5KG55_9ACTN</name>
<evidence type="ECO:0000313" key="12">
    <source>
        <dbReference type="EMBL" id="MFB9315716.1"/>
    </source>
</evidence>
<keyword evidence="4" id="KW-0479">Metal-binding</keyword>
<evidence type="ECO:0000256" key="4">
    <source>
        <dbReference type="ARBA" id="ARBA00022723"/>
    </source>
</evidence>
<organism evidence="12 13">
    <name type="scientific">Nocardioides plantarum</name>
    <dbReference type="NCBI Taxonomy" id="29299"/>
    <lineage>
        <taxon>Bacteria</taxon>
        <taxon>Bacillati</taxon>
        <taxon>Actinomycetota</taxon>
        <taxon>Actinomycetes</taxon>
        <taxon>Propionibacteriales</taxon>
        <taxon>Nocardioidaceae</taxon>
        <taxon>Nocardioides</taxon>
    </lineage>
</organism>
<dbReference type="SMART" id="SM00089">
    <property type="entry name" value="PKD"/>
    <property type="match status" value="3"/>
</dbReference>
<protein>
    <submittedName>
        <fullName evidence="12">PKD domain-containing protein</fullName>
    </submittedName>
</protein>
<keyword evidence="3 10" id="KW-0812">Transmembrane</keyword>
<feature type="transmembrane region" description="Helical" evidence="10">
    <location>
        <begin position="21"/>
        <end position="41"/>
    </location>
</feature>
<keyword evidence="13" id="KW-1185">Reference proteome</keyword>
<evidence type="ECO:0000256" key="2">
    <source>
        <dbReference type="ARBA" id="ARBA00010457"/>
    </source>
</evidence>